<feature type="transmembrane region" description="Helical" evidence="2">
    <location>
        <begin position="52"/>
        <end position="70"/>
    </location>
</feature>
<keyword evidence="2" id="KW-0472">Membrane</keyword>
<reference evidence="4" key="1">
    <citation type="submission" date="2023-12" db="EMBL/GenBank/DDBJ databases">
        <title>Novel isolates from deep terrestrial aquifers shed light on the physiology and ecology of the class Limnochordia.</title>
        <authorList>
            <person name="Karnachuk O.V."/>
            <person name="Lukina A.P."/>
            <person name="Avakyan M.R."/>
            <person name="Kadnikov V."/>
            <person name="Begmatov S."/>
            <person name="Beletsky A.V."/>
            <person name="Mardanov A.V."/>
            <person name="Ravin N.V."/>
        </authorList>
    </citation>
    <scope>NUCLEOTIDE SEQUENCE [LARGE SCALE GENOMIC DNA]</scope>
    <source>
        <strain evidence="4">LN</strain>
    </source>
</reference>
<protein>
    <submittedName>
        <fullName evidence="3">Uncharacterized protein</fullName>
    </submittedName>
</protein>
<evidence type="ECO:0000313" key="4">
    <source>
        <dbReference type="Proteomes" id="UP001333102"/>
    </source>
</evidence>
<accession>A0ABZ1BRG4</accession>
<keyword evidence="2" id="KW-1133">Transmembrane helix</keyword>
<gene>
    <name evidence="3" type="ORF">VLY81_03175</name>
</gene>
<evidence type="ECO:0000313" key="3">
    <source>
        <dbReference type="EMBL" id="WRP15186.1"/>
    </source>
</evidence>
<feature type="region of interest" description="Disordered" evidence="1">
    <location>
        <begin position="1"/>
        <end position="21"/>
    </location>
</feature>
<dbReference type="RefSeq" id="WP_324669577.1">
    <property type="nucleotide sequence ID" value="NZ_CP141614.1"/>
</dbReference>
<keyword evidence="4" id="KW-1185">Reference proteome</keyword>
<feature type="transmembrane region" description="Helical" evidence="2">
    <location>
        <begin position="27"/>
        <end position="46"/>
    </location>
</feature>
<proteinExistence type="predicted"/>
<evidence type="ECO:0000256" key="2">
    <source>
        <dbReference type="SAM" id="Phobius"/>
    </source>
</evidence>
<dbReference type="EMBL" id="CP141614">
    <property type="protein sequence ID" value="WRP15186.1"/>
    <property type="molecule type" value="Genomic_DNA"/>
</dbReference>
<evidence type="ECO:0000256" key="1">
    <source>
        <dbReference type="SAM" id="MobiDB-lite"/>
    </source>
</evidence>
<keyword evidence="2" id="KW-0812">Transmembrane</keyword>
<organism evidence="3 4">
    <name type="scientific">Geochorda subterranea</name>
    <dbReference type="NCBI Taxonomy" id="3109564"/>
    <lineage>
        <taxon>Bacteria</taxon>
        <taxon>Bacillati</taxon>
        <taxon>Bacillota</taxon>
        <taxon>Limnochordia</taxon>
        <taxon>Limnochordales</taxon>
        <taxon>Geochordaceae</taxon>
        <taxon>Geochorda</taxon>
    </lineage>
</organism>
<sequence>MLRESIRRLPGRPKAHPRESGSLRRRWLLVAPLVAAGLLSMAMGWMLRPHGLAVGSYGLLLATVAALAVWRRMDRG</sequence>
<name>A0ABZ1BRG4_9FIRM</name>
<dbReference type="Proteomes" id="UP001333102">
    <property type="component" value="Chromosome"/>
</dbReference>